<evidence type="ECO:0000256" key="10">
    <source>
        <dbReference type="SAM" id="Phobius"/>
    </source>
</evidence>
<feature type="transmembrane region" description="Helical" evidence="10">
    <location>
        <begin position="260"/>
        <end position="279"/>
    </location>
</feature>
<keyword evidence="3" id="KW-1003">Cell membrane</keyword>
<evidence type="ECO:0000256" key="2">
    <source>
        <dbReference type="ARBA" id="ARBA00022448"/>
    </source>
</evidence>
<dbReference type="HOGENOM" id="CLU_019375_7_0_4"/>
<feature type="region of interest" description="Disordered" evidence="9">
    <location>
        <begin position="440"/>
        <end position="466"/>
    </location>
</feature>
<feature type="transmembrane region" description="Helical" evidence="10">
    <location>
        <begin position="225"/>
        <end position="254"/>
    </location>
</feature>
<dbReference type="KEGG" id="reu:Reut_A2667"/>
<protein>
    <submittedName>
        <fullName evidence="11">Sodium:dicarboxylate symporter</fullName>
    </submittedName>
</protein>
<dbReference type="Gene3D" id="1.10.3860.10">
    <property type="entry name" value="Sodium:dicarboxylate symporter"/>
    <property type="match status" value="1"/>
</dbReference>
<feature type="transmembrane region" description="Helical" evidence="10">
    <location>
        <begin position="114"/>
        <end position="136"/>
    </location>
</feature>
<feature type="transmembrane region" description="Helical" evidence="10">
    <location>
        <begin position="383"/>
        <end position="406"/>
    </location>
</feature>
<evidence type="ECO:0000256" key="7">
    <source>
        <dbReference type="ARBA" id="ARBA00023136"/>
    </source>
</evidence>
<dbReference type="PANTHER" id="PTHR42865:SF7">
    <property type="entry name" value="PROTON_GLUTAMATE-ASPARTATE SYMPORTER"/>
    <property type="match status" value="1"/>
</dbReference>
<keyword evidence="6 10" id="KW-1133">Transmembrane helix</keyword>
<evidence type="ECO:0000256" key="6">
    <source>
        <dbReference type="ARBA" id="ARBA00022989"/>
    </source>
</evidence>
<dbReference type="GO" id="GO:0005886">
    <property type="term" value="C:plasma membrane"/>
    <property type="evidence" value="ECO:0007669"/>
    <property type="project" value="UniProtKB-SubCell"/>
</dbReference>
<dbReference type="eggNOG" id="COG1301">
    <property type="taxonomic scope" value="Bacteria"/>
</dbReference>
<feature type="transmembrane region" description="Helical" evidence="10">
    <location>
        <begin position="77"/>
        <end position="102"/>
    </location>
</feature>
<dbReference type="EMBL" id="CP000090">
    <property type="protein sequence ID" value="AAZ62028.1"/>
    <property type="molecule type" value="Genomic_DNA"/>
</dbReference>
<organism evidence="11">
    <name type="scientific">Cupriavidus pinatubonensis (strain JMP 134 / LMG 1197)</name>
    <name type="common">Cupriavidus necator (strain JMP 134)</name>
    <dbReference type="NCBI Taxonomy" id="264198"/>
    <lineage>
        <taxon>Bacteria</taxon>
        <taxon>Pseudomonadati</taxon>
        <taxon>Pseudomonadota</taxon>
        <taxon>Betaproteobacteria</taxon>
        <taxon>Burkholderiales</taxon>
        <taxon>Burkholderiaceae</taxon>
        <taxon>Cupriavidus</taxon>
    </lineage>
</organism>
<accession>Q46XV5</accession>
<comment type="function">
    <text evidence="8">Responsible for the transport of dicarboxylates such as succinate, fumarate, and malate from the periplasm across the membrane.</text>
</comment>
<comment type="subcellular location">
    <subcellularLocation>
        <location evidence="1">Cell membrane</location>
        <topology evidence="1">Multi-pass membrane protein</topology>
    </subcellularLocation>
</comment>
<dbReference type="FunFam" id="1.10.3860.10:FF:000001">
    <property type="entry name" value="C4-dicarboxylate transport protein"/>
    <property type="match status" value="1"/>
</dbReference>
<keyword evidence="5" id="KW-0769">Symport</keyword>
<dbReference type="GO" id="GO:0006835">
    <property type="term" value="P:dicarboxylic acid transport"/>
    <property type="evidence" value="ECO:0007669"/>
    <property type="project" value="TreeGrafter"/>
</dbReference>
<dbReference type="Pfam" id="PF00375">
    <property type="entry name" value="SDF"/>
    <property type="match status" value="1"/>
</dbReference>
<dbReference type="PRINTS" id="PR00173">
    <property type="entry name" value="EDTRNSPORT"/>
</dbReference>
<gene>
    <name evidence="11" type="ordered locus">Reut_A2667</name>
</gene>
<evidence type="ECO:0000256" key="9">
    <source>
        <dbReference type="SAM" id="MobiDB-lite"/>
    </source>
</evidence>
<evidence type="ECO:0000256" key="3">
    <source>
        <dbReference type="ARBA" id="ARBA00022475"/>
    </source>
</evidence>
<feature type="transmembrane region" description="Helical" evidence="10">
    <location>
        <begin position="183"/>
        <end position="204"/>
    </location>
</feature>
<evidence type="ECO:0000256" key="1">
    <source>
        <dbReference type="ARBA" id="ARBA00004651"/>
    </source>
</evidence>
<feature type="transmembrane region" description="Helical" evidence="10">
    <location>
        <begin position="345"/>
        <end position="371"/>
    </location>
</feature>
<dbReference type="AlphaFoldDB" id="Q46XV5"/>
<sequence length="466" mass="48864">MAFRPSRSRNTAVRLLPVLRKKPGARPDPTMKLNRLPTLIFIAMLLGVLVGTAAHNLSPDAATTKSIADHLSILTDVFLRMIKMIIGPLVFATLVAGIASMGDGRAVGRIGMKAMAWFIGASITSLLLGLVMANLLTPGQGMNLPLPAADAASSVKTASLNLRDFIAHMFPKSIAEAMATNEILQIVVFSLFFGFALGTIKDGVGKPVLDAIEGLGKVMLKVTNYVMAFAPVGVFGAISAVITAQGLGVLVVYAKLLGSLYLALALLWAALIAGGYYFLGRDVFRLLKMVRAPLMIGFATASSESAYPKVIDQLTHFGVKERITNFVLPLGYSFNLDGSIMYTSFAALFVAQVYGIHLSLTQQITMLLVLLVTSKGIAGVPRASLVVVAAVLPMFGLPEAGILLVLGIDHVLDMGRTVTNVLGNAIATAVVAKSEGAIGAPVPSDEDEPVADSAPALAPAQVLAGK</sequence>
<evidence type="ECO:0000256" key="5">
    <source>
        <dbReference type="ARBA" id="ARBA00022847"/>
    </source>
</evidence>
<keyword evidence="2" id="KW-0813">Transport</keyword>
<keyword evidence="4 10" id="KW-0812">Transmembrane</keyword>
<dbReference type="InterPro" id="IPR036458">
    <property type="entry name" value="Na:dicarbo_symporter_sf"/>
</dbReference>
<name>Q46XV5_CUPPJ</name>
<reference evidence="11" key="1">
    <citation type="submission" date="2005-08" db="EMBL/GenBank/DDBJ databases">
        <title>Complete sequence of Chromosome1 of Ralstonia eutropha JMP134.</title>
        <authorList>
            <person name="Copeland A."/>
            <person name="Lucas S."/>
            <person name="Lapidus A."/>
            <person name="Barry K."/>
            <person name="Detter J.C."/>
            <person name="Glavina T."/>
            <person name="Hammon N."/>
            <person name="Israni S."/>
            <person name="Pitluck S."/>
            <person name="Goltsman E."/>
            <person name="Martinez M."/>
            <person name="Schmutz J."/>
            <person name="Larimer F."/>
            <person name="Land M."/>
            <person name="Lykidis A."/>
            <person name="Richardson P."/>
        </authorList>
    </citation>
    <scope>NUCLEOTIDE SEQUENCE</scope>
    <source>
        <strain evidence="11">JMP134</strain>
    </source>
</reference>
<dbReference type="STRING" id="264198.Reut_A2667"/>
<dbReference type="InterPro" id="IPR001991">
    <property type="entry name" value="Na-dicarboxylate_symporter"/>
</dbReference>
<dbReference type="PANTHER" id="PTHR42865">
    <property type="entry name" value="PROTON/GLUTAMATE-ASPARTATE SYMPORTER"/>
    <property type="match status" value="1"/>
</dbReference>
<proteinExistence type="predicted"/>
<dbReference type="GO" id="GO:0015293">
    <property type="term" value="F:symporter activity"/>
    <property type="evidence" value="ECO:0007669"/>
    <property type="project" value="UniProtKB-KW"/>
</dbReference>
<evidence type="ECO:0000256" key="8">
    <source>
        <dbReference type="ARBA" id="ARBA00053346"/>
    </source>
</evidence>
<feature type="transmembrane region" description="Helical" evidence="10">
    <location>
        <begin position="36"/>
        <end position="57"/>
    </location>
</feature>
<evidence type="ECO:0000256" key="4">
    <source>
        <dbReference type="ARBA" id="ARBA00022692"/>
    </source>
</evidence>
<dbReference type="SUPFAM" id="SSF118215">
    <property type="entry name" value="Proton glutamate symport protein"/>
    <property type="match status" value="1"/>
</dbReference>
<evidence type="ECO:0000313" key="11">
    <source>
        <dbReference type="EMBL" id="AAZ62028.1"/>
    </source>
</evidence>
<keyword evidence="7 10" id="KW-0472">Membrane</keyword>